<reference evidence="1 2" key="1">
    <citation type="submission" date="2017-11" db="EMBL/GenBank/DDBJ databases">
        <title>Draft genome sequence of Bacillus pumilus 51_5il from lake Gorkoye (Russia: Novosibirsk region).</title>
        <authorList>
            <person name="Shipova A.A."/>
            <person name="Rozanov A.S."/>
            <person name="Bryanskaya A.V."/>
            <person name="Peltek S.E."/>
        </authorList>
    </citation>
    <scope>NUCLEOTIDE SEQUENCE [LARGE SCALE GENOMIC DNA]</scope>
    <source>
        <strain evidence="1 2">51_5il</strain>
    </source>
</reference>
<comment type="caution">
    <text evidence="1">The sequence shown here is derived from an EMBL/GenBank/DDBJ whole genome shotgun (WGS) entry which is preliminary data.</text>
</comment>
<accession>A0A2G8IXS9</accession>
<dbReference type="EMBL" id="PEKP01000004">
    <property type="protein sequence ID" value="PIK28303.1"/>
    <property type="molecule type" value="Genomic_DNA"/>
</dbReference>
<evidence type="ECO:0000313" key="2">
    <source>
        <dbReference type="Proteomes" id="UP000230768"/>
    </source>
</evidence>
<evidence type="ECO:0000313" key="1">
    <source>
        <dbReference type="EMBL" id="PIK28303.1"/>
    </source>
</evidence>
<organism evidence="1 2">
    <name type="scientific">Bacillus pumilus</name>
    <name type="common">Bacillus mesentericus</name>
    <dbReference type="NCBI Taxonomy" id="1408"/>
    <lineage>
        <taxon>Bacteria</taxon>
        <taxon>Bacillati</taxon>
        <taxon>Bacillota</taxon>
        <taxon>Bacilli</taxon>
        <taxon>Bacillales</taxon>
        <taxon>Bacillaceae</taxon>
        <taxon>Bacillus</taxon>
    </lineage>
</organism>
<protein>
    <submittedName>
        <fullName evidence="1">Uncharacterized protein</fullName>
    </submittedName>
</protein>
<name>A0A2G8IXS9_BACPU</name>
<dbReference type="AlphaFoldDB" id="A0A2G8IXS9"/>
<proteinExistence type="predicted"/>
<gene>
    <name evidence="1" type="ORF">CTV99_02995</name>
</gene>
<sequence>MSVLRAGAHESQIRSAPVLVLPRLQRFSITLKRRQRAKIKIILALCQQSVPRMYILGFFIKFTLKRIFSHGDMNQFLKSVVG</sequence>
<dbReference type="Proteomes" id="UP000230768">
    <property type="component" value="Unassembled WGS sequence"/>
</dbReference>